<dbReference type="EMBL" id="CAJNDS010001213">
    <property type="protein sequence ID" value="CAE7251947.1"/>
    <property type="molecule type" value="Genomic_DNA"/>
</dbReference>
<protein>
    <submittedName>
        <fullName evidence="2">GIP protein</fullName>
    </submittedName>
</protein>
<evidence type="ECO:0000256" key="1">
    <source>
        <dbReference type="SAM" id="MobiDB-lite"/>
    </source>
</evidence>
<name>A0A812M4I1_9DINO</name>
<gene>
    <name evidence="2" type="primary">GIP</name>
    <name evidence="2" type="ORF">SNAT2548_LOCUS12531</name>
</gene>
<feature type="region of interest" description="Disordered" evidence="1">
    <location>
        <begin position="82"/>
        <end position="102"/>
    </location>
</feature>
<comment type="caution">
    <text evidence="2">The sequence shown here is derived from an EMBL/GenBank/DDBJ whole genome shotgun (WGS) entry which is preliminary data.</text>
</comment>
<dbReference type="AlphaFoldDB" id="A0A812M4I1"/>
<sequence length="174" mass="19153">MYVSDAPRAWYEEASRRLTSLGFVKIPLDVCPDLRQSVLCGQFGGDSDPAIRTKITEDLQQLFDEFEFLGVQMADSLMATSPAATTTTSTSPPTSGTCGSSGSYGQLRRLYTCGSLPPCWLEKFPRQRCHGASSNLLKSHRKQCETTTALVALQLPGPVCVCVRVCKRRNIIIW</sequence>
<evidence type="ECO:0000313" key="3">
    <source>
        <dbReference type="Proteomes" id="UP000604046"/>
    </source>
</evidence>
<organism evidence="2 3">
    <name type="scientific">Symbiodinium natans</name>
    <dbReference type="NCBI Taxonomy" id="878477"/>
    <lineage>
        <taxon>Eukaryota</taxon>
        <taxon>Sar</taxon>
        <taxon>Alveolata</taxon>
        <taxon>Dinophyceae</taxon>
        <taxon>Suessiales</taxon>
        <taxon>Symbiodiniaceae</taxon>
        <taxon>Symbiodinium</taxon>
    </lineage>
</organism>
<dbReference type="Proteomes" id="UP000604046">
    <property type="component" value="Unassembled WGS sequence"/>
</dbReference>
<proteinExistence type="predicted"/>
<reference evidence="2" key="1">
    <citation type="submission" date="2021-02" db="EMBL/GenBank/DDBJ databases">
        <authorList>
            <person name="Dougan E. K."/>
            <person name="Rhodes N."/>
            <person name="Thang M."/>
            <person name="Chan C."/>
        </authorList>
    </citation>
    <scope>NUCLEOTIDE SEQUENCE</scope>
</reference>
<keyword evidence="3" id="KW-1185">Reference proteome</keyword>
<accession>A0A812M4I1</accession>
<evidence type="ECO:0000313" key="2">
    <source>
        <dbReference type="EMBL" id="CAE7251947.1"/>
    </source>
</evidence>